<keyword evidence="2" id="KW-1185">Reference proteome</keyword>
<name>A0A3P7L745_DIBLA</name>
<protein>
    <submittedName>
        <fullName evidence="1">Uncharacterized protein</fullName>
    </submittedName>
</protein>
<organism evidence="1 2">
    <name type="scientific">Dibothriocephalus latus</name>
    <name type="common">Fish tapeworm</name>
    <name type="synonym">Diphyllobothrium latum</name>
    <dbReference type="NCBI Taxonomy" id="60516"/>
    <lineage>
        <taxon>Eukaryota</taxon>
        <taxon>Metazoa</taxon>
        <taxon>Spiralia</taxon>
        <taxon>Lophotrochozoa</taxon>
        <taxon>Platyhelminthes</taxon>
        <taxon>Cestoda</taxon>
        <taxon>Eucestoda</taxon>
        <taxon>Diphyllobothriidea</taxon>
        <taxon>Diphyllobothriidae</taxon>
        <taxon>Dibothriocephalus</taxon>
    </lineage>
</organism>
<dbReference type="Proteomes" id="UP000281553">
    <property type="component" value="Unassembled WGS sequence"/>
</dbReference>
<sequence>MEEFDSFEKKLEGEDYWQQAVAFLCTLGGGRVLHFVKRILEPLSSNHLLAEFNLTGTHHRRDFQRTRSYTLLGGRLHT</sequence>
<gene>
    <name evidence="1" type="ORF">DILT_LOCUS5061</name>
</gene>
<accession>A0A3P7L745</accession>
<reference evidence="1 2" key="1">
    <citation type="submission" date="2018-11" db="EMBL/GenBank/DDBJ databases">
        <authorList>
            <consortium name="Pathogen Informatics"/>
        </authorList>
    </citation>
    <scope>NUCLEOTIDE SEQUENCE [LARGE SCALE GENOMIC DNA]</scope>
</reference>
<dbReference type="AlphaFoldDB" id="A0A3P7L745"/>
<evidence type="ECO:0000313" key="2">
    <source>
        <dbReference type="Proteomes" id="UP000281553"/>
    </source>
</evidence>
<dbReference type="OrthoDB" id="6267504at2759"/>
<dbReference type="EMBL" id="UYRU01046656">
    <property type="protein sequence ID" value="VDN09230.1"/>
    <property type="molecule type" value="Genomic_DNA"/>
</dbReference>
<proteinExistence type="predicted"/>
<evidence type="ECO:0000313" key="1">
    <source>
        <dbReference type="EMBL" id="VDN09230.1"/>
    </source>
</evidence>